<feature type="chain" id="PRO_5041766676" description="Germin-like protein" evidence="11">
    <location>
        <begin position="28"/>
        <end position="211"/>
    </location>
</feature>
<protein>
    <recommendedName>
        <fullName evidence="11">Germin-like protein</fullName>
    </recommendedName>
</protein>
<dbReference type="CDD" id="cd02241">
    <property type="entry name" value="cupin_OxOx"/>
    <property type="match status" value="1"/>
</dbReference>
<feature type="binding site" evidence="9">
    <location>
        <position position="109"/>
    </location>
    <ligand>
        <name>oxalate</name>
        <dbReference type="ChEBI" id="CHEBI:30623"/>
    </ligand>
</feature>
<dbReference type="Proteomes" id="UP001064489">
    <property type="component" value="Chromosome 1"/>
</dbReference>
<feature type="binding site" evidence="10">
    <location>
        <position position="104"/>
    </location>
    <ligand>
        <name>Mn(2+)</name>
        <dbReference type="ChEBI" id="CHEBI:29035"/>
    </ligand>
</feature>
<dbReference type="InterPro" id="IPR014710">
    <property type="entry name" value="RmlC-like_jellyroll"/>
</dbReference>
<evidence type="ECO:0000259" key="12">
    <source>
        <dbReference type="SMART" id="SM00835"/>
    </source>
</evidence>
<keyword evidence="8 9" id="KW-0464">Manganese</keyword>
<dbReference type="InterPro" id="IPR006045">
    <property type="entry name" value="Cupin_1"/>
</dbReference>
<evidence type="ECO:0000313" key="14">
    <source>
        <dbReference type="Proteomes" id="UP001064489"/>
    </source>
</evidence>
<dbReference type="AlphaFoldDB" id="A0AAD5JJJ8"/>
<proteinExistence type="inferred from homology"/>
<evidence type="ECO:0000256" key="6">
    <source>
        <dbReference type="ARBA" id="ARBA00022729"/>
    </source>
</evidence>
<evidence type="ECO:0000256" key="5">
    <source>
        <dbReference type="ARBA" id="ARBA00022723"/>
    </source>
</evidence>
<dbReference type="Gene3D" id="2.60.120.10">
    <property type="entry name" value="Jelly Rolls"/>
    <property type="match status" value="1"/>
</dbReference>
<feature type="binding site" evidence="9">
    <location>
        <position position="99"/>
    </location>
    <ligand>
        <name>oxalate</name>
        <dbReference type="ChEBI" id="CHEBI:30623"/>
    </ligand>
</feature>
<dbReference type="SUPFAM" id="SSF51182">
    <property type="entry name" value="RmlC-like cupins"/>
    <property type="match status" value="1"/>
</dbReference>
<organism evidence="13 14">
    <name type="scientific">Acer negundo</name>
    <name type="common">Box elder</name>
    <dbReference type="NCBI Taxonomy" id="4023"/>
    <lineage>
        <taxon>Eukaryota</taxon>
        <taxon>Viridiplantae</taxon>
        <taxon>Streptophyta</taxon>
        <taxon>Embryophyta</taxon>
        <taxon>Tracheophyta</taxon>
        <taxon>Spermatophyta</taxon>
        <taxon>Magnoliopsida</taxon>
        <taxon>eudicotyledons</taxon>
        <taxon>Gunneridae</taxon>
        <taxon>Pentapetalae</taxon>
        <taxon>rosids</taxon>
        <taxon>malvids</taxon>
        <taxon>Sapindales</taxon>
        <taxon>Sapindaceae</taxon>
        <taxon>Hippocastanoideae</taxon>
        <taxon>Acereae</taxon>
        <taxon>Acer</taxon>
    </lineage>
</organism>
<evidence type="ECO:0000256" key="7">
    <source>
        <dbReference type="ARBA" id="ARBA00023180"/>
    </source>
</evidence>
<keyword evidence="4 11" id="KW-0964">Secreted</keyword>
<evidence type="ECO:0000256" key="10">
    <source>
        <dbReference type="PIRSR" id="PIRSR601929-2"/>
    </source>
</evidence>
<keyword evidence="14" id="KW-1185">Reference proteome</keyword>
<reference evidence="13" key="1">
    <citation type="journal article" date="2022" name="Plant J.">
        <title>Strategies of tolerance reflected in two North American maple genomes.</title>
        <authorList>
            <person name="McEvoy S.L."/>
            <person name="Sezen U.U."/>
            <person name="Trouern-Trend A."/>
            <person name="McMahon S.M."/>
            <person name="Schaberg P.G."/>
            <person name="Yang J."/>
            <person name="Wegrzyn J.L."/>
            <person name="Swenson N.G."/>
        </authorList>
    </citation>
    <scope>NUCLEOTIDE SEQUENCE</scope>
    <source>
        <strain evidence="13">91603</strain>
    </source>
</reference>
<evidence type="ECO:0000256" key="3">
    <source>
        <dbReference type="ARBA" id="ARBA00022523"/>
    </source>
</evidence>
<sequence>MASSQQKTLFFLTLLSSSLAIFQMASAGDTDIISDFILPSNITGPVDGNFFTFTGMRSLIGAQLPENFRISKACITEFPVLIGQGVSLAFLQFPTGSLNPPHTHPRSAELFFLIEGSLEVGFTDTMNKLYKQTLQAGDIFMFPKGLVHFQYNHDGKKPATAISSFGSPNPRTVSLALNLFTTAIDDDILAKVLKTDVVTTKFLRANFVPKL</sequence>
<reference evidence="13" key="2">
    <citation type="submission" date="2023-02" db="EMBL/GenBank/DDBJ databases">
        <authorList>
            <person name="Swenson N.G."/>
            <person name="Wegrzyn J.L."/>
            <person name="Mcevoy S.L."/>
        </authorList>
    </citation>
    <scope>NUCLEOTIDE SEQUENCE</scope>
    <source>
        <strain evidence="13">91603</strain>
        <tissue evidence="13">Leaf</tissue>
    </source>
</reference>
<name>A0AAD5JJJ8_ACENE</name>
<dbReference type="GO" id="GO:0030145">
    <property type="term" value="F:manganese ion binding"/>
    <property type="evidence" value="ECO:0007669"/>
    <property type="project" value="UniProtKB-UniRule"/>
</dbReference>
<dbReference type="PANTHER" id="PTHR31238">
    <property type="entry name" value="GERMIN-LIKE PROTEIN SUBFAMILY 3 MEMBER 3"/>
    <property type="match status" value="1"/>
</dbReference>
<evidence type="ECO:0000256" key="8">
    <source>
        <dbReference type="ARBA" id="ARBA00023211"/>
    </source>
</evidence>
<evidence type="ECO:0000313" key="13">
    <source>
        <dbReference type="EMBL" id="KAI9195349.1"/>
    </source>
</evidence>
<feature type="signal peptide" evidence="11">
    <location>
        <begin position="1"/>
        <end position="27"/>
    </location>
</feature>
<dbReference type="SMART" id="SM00835">
    <property type="entry name" value="Cupin_1"/>
    <property type="match status" value="1"/>
</dbReference>
<comment type="subcellular location">
    <subcellularLocation>
        <location evidence="1 11">Secreted</location>
        <location evidence="1 11">Extracellular space</location>
        <location evidence="1 11">Apoplast</location>
    </subcellularLocation>
</comment>
<dbReference type="EMBL" id="JAJSOW010000003">
    <property type="protein sequence ID" value="KAI9195349.1"/>
    <property type="molecule type" value="Genomic_DNA"/>
</dbReference>
<dbReference type="PRINTS" id="PR00325">
    <property type="entry name" value="GERMIN"/>
</dbReference>
<evidence type="ECO:0000256" key="1">
    <source>
        <dbReference type="ARBA" id="ARBA00004271"/>
    </source>
</evidence>
<accession>A0AAD5JJJ8</accession>
<evidence type="ECO:0000256" key="4">
    <source>
        <dbReference type="ARBA" id="ARBA00022525"/>
    </source>
</evidence>
<comment type="caution">
    <text evidence="13">The sequence shown here is derived from an EMBL/GenBank/DDBJ whole genome shotgun (WGS) entry which is preliminary data.</text>
</comment>
<keyword evidence="5 9" id="KW-0479">Metal-binding</keyword>
<keyword evidence="7" id="KW-0325">Glycoprotein</keyword>
<evidence type="ECO:0000256" key="2">
    <source>
        <dbReference type="ARBA" id="ARBA00007456"/>
    </source>
</evidence>
<gene>
    <name evidence="13" type="ORF">LWI28_014057</name>
</gene>
<keyword evidence="6 11" id="KW-0732">Signal</keyword>
<dbReference type="Pfam" id="PF00190">
    <property type="entry name" value="Cupin_1"/>
    <property type="match status" value="1"/>
</dbReference>
<evidence type="ECO:0000256" key="11">
    <source>
        <dbReference type="RuleBase" id="RU366015"/>
    </source>
</evidence>
<feature type="binding site" evidence="10">
    <location>
        <position position="148"/>
    </location>
    <ligand>
        <name>Mn(2+)</name>
        <dbReference type="ChEBI" id="CHEBI:29035"/>
    </ligand>
</feature>
<dbReference type="GO" id="GO:0048046">
    <property type="term" value="C:apoplast"/>
    <property type="evidence" value="ECO:0007669"/>
    <property type="project" value="UniProtKB-SubCell"/>
</dbReference>
<feature type="binding site" evidence="9">
    <location>
        <position position="104"/>
    </location>
    <ligand>
        <name>oxalate</name>
        <dbReference type="ChEBI" id="CHEBI:30623"/>
    </ligand>
</feature>
<feature type="binding site" evidence="10">
    <location>
        <position position="102"/>
    </location>
    <ligand>
        <name>Mn(2+)</name>
        <dbReference type="ChEBI" id="CHEBI:29035"/>
    </ligand>
</feature>
<feature type="binding site" evidence="10">
    <location>
        <position position="109"/>
    </location>
    <ligand>
        <name>Mn(2+)</name>
        <dbReference type="ChEBI" id="CHEBI:29035"/>
    </ligand>
</feature>
<evidence type="ECO:0000256" key="9">
    <source>
        <dbReference type="PIRSR" id="PIRSR601929-1"/>
    </source>
</evidence>
<feature type="domain" description="Cupin type-1" evidence="12">
    <location>
        <begin position="58"/>
        <end position="201"/>
    </location>
</feature>
<comment type="similarity">
    <text evidence="2 11">Belongs to the germin family.</text>
</comment>
<dbReference type="InterPro" id="IPR011051">
    <property type="entry name" value="RmlC_Cupin_sf"/>
</dbReference>
<dbReference type="InterPro" id="IPR001929">
    <property type="entry name" value="Germin"/>
</dbReference>
<keyword evidence="3 11" id="KW-0052">Apoplast</keyword>